<accession>A0ABC8CNI2</accession>
<evidence type="ECO:0008006" key="3">
    <source>
        <dbReference type="Google" id="ProtNLM"/>
    </source>
</evidence>
<name>A0ABC8CNI2_CORST</name>
<sequence>MARPRVKWFGVDDSTWVLAGDGMTSNGVMLTAVSGLVASPSRKITPSTNGVGVEFGRSTWPMLEGELKCRVYARKDETVQDTYSHFLASFSTFSPGRLSISMTGQAEWEAECLLKESIGAPEKSPAASGLISLDIEIPLICNAGAFSSPVERIFDSKAIVRNIGDLPLFPNVVWSGAGQTVRLPNGVLVALPTVSGERVLSTDPGRGYVVTDRAGKPDKAAWASLRGLAVPGETLPGNATSWELSSGVHLEVVQRRENPWR</sequence>
<evidence type="ECO:0000313" key="1">
    <source>
        <dbReference type="EMBL" id="ATZ08305.1"/>
    </source>
</evidence>
<dbReference type="AlphaFoldDB" id="A0ABC8CNI2"/>
<dbReference type="EMBL" id="CP024932">
    <property type="protein sequence ID" value="ATZ08305.1"/>
    <property type="molecule type" value="Genomic_DNA"/>
</dbReference>
<reference evidence="1 2" key="1">
    <citation type="submission" date="2017-11" db="EMBL/GenBank/DDBJ databases">
        <title>Whole genome sequencing of cultured pathogen.</title>
        <authorList>
            <person name="Hoffmann M."/>
            <person name="Sanchez M."/>
            <person name="Timme R."/>
            <person name="Nudel K."/>
            <person name="Bry L."/>
        </authorList>
    </citation>
    <scope>NUCLEOTIDE SEQUENCE [LARGE SCALE GENOMIC DNA]</scope>
    <source>
        <strain evidence="1 2">216</strain>
    </source>
</reference>
<dbReference type="Proteomes" id="UP000231994">
    <property type="component" value="Chromosome"/>
</dbReference>
<organism evidence="1 2">
    <name type="scientific">Corynebacterium striatum</name>
    <dbReference type="NCBI Taxonomy" id="43770"/>
    <lineage>
        <taxon>Bacteria</taxon>
        <taxon>Bacillati</taxon>
        <taxon>Actinomycetota</taxon>
        <taxon>Actinomycetes</taxon>
        <taxon>Mycobacteriales</taxon>
        <taxon>Corynebacteriaceae</taxon>
        <taxon>Corynebacterium</taxon>
    </lineage>
</organism>
<gene>
    <name evidence="1" type="ORF">A9D01_05530</name>
</gene>
<protein>
    <recommendedName>
        <fullName evidence="3">Phage tail protein</fullName>
    </recommendedName>
</protein>
<evidence type="ECO:0000313" key="2">
    <source>
        <dbReference type="Proteomes" id="UP000231994"/>
    </source>
</evidence>
<proteinExistence type="predicted"/>